<gene>
    <name evidence="1" type="ORF">OVN521_LOCUS43616</name>
</gene>
<protein>
    <submittedName>
        <fullName evidence="1">Uncharacterized protein</fullName>
    </submittedName>
</protein>
<comment type="caution">
    <text evidence="1">The sequence shown here is derived from an EMBL/GenBank/DDBJ whole genome shotgun (WGS) entry which is preliminary data.</text>
</comment>
<keyword evidence="2" id="KW-1185">Reference proteome</keyword>
<name>A0A820ZBV8_9BILA</name>
<sequence>MGGKSLWPVQATILEFPPPIRDHVSAVMVFGAWLGGSHPNRELLWNSIVDQIKYLYKNGIILKLNDNTKIKFNIRVQFITFDLPALAHN</sequence>
<evidence type="ECO:0000313" key="2">
    <source>
        <dbReference type="Proteomes" id="UP000663866"/>
    </source>
</evidence>
<reference evidence="1" key="1">
    <citation type="submission" date="2021-02" db="EMBL/GenBank/DDBJ databases">
        <authorList>
            <person name="Nowell W R."/>
        </authorList>
    </citation>
    <scope>NUCLEOTIDE SEQUENCE</scope>
</reference>
<evidence type="ECO:0000313" key="1">
    <source>
        <dbReference type="EMBL" id="CAF4560337.1"/>
    </source>
</evidence>
<feature type="non-terminal residue" evidence="1">
    <location>
        <position position="89"/>
    </location>
</feature>
<dbReference type="Proteomes" id="UP000663866">
    <property type="component" value="Unassembled WGS sequence"/>
</dbReference>
<proteinExistence type="predicted"/>
<dbReference type="AlphaFoldDB" id="A0A820ZBV8"/>
<organism evidence="1 2">
    <name type="scientific">Rotaria magnacalcarata</name>
    <dbReference type="NCBI Taxonomy" id="392030"/>
    <lineage>
        <taxon>Eukaryota</taxon>
        <taxon>Metazoa</taxon>
        <taxon>Spiralia</taxon>
        <taxon>Gnathifera</taxon>
        <taxon>Rotifera</taxon>
        <taxon>Eurotatoria</taxon>
        <taxon>Bdelloidea</taxon>
        <taxon>Philodinida</taxon>
        <taxon>Philodinidae</taxon>
        <taxon>Rotaria</taxon>
    </lineage>
</organism>
<dbReference type="EMBL" id="CAJOBG010063036">
    <property type="protein sequence ID" value="CAF4560337.1"/>
    <property type="molecule type" value="Genomic_DNA"/>
</dbReference>
<accession>A0A820ZBV8</accession>